<protein>
    <submittedName>
        <fullName evidence="1">Uncharacterized protein</fullName>
    </submittedName>
</protein>
<keyword evidence="2" id="KW-1185">Reference proteome</keyword>
<dbReference type="SUPFAM" id="SSF50952">
    <property type="entry name" value="Soluble quinoprotein glucose dehydrogenase"/>
    <property type="match status" value="1"/>
</dbReference>
<reference evidence="2" key="1">
    <citation type="journal article" date="2019" name="Int. J. Syst. Evol. Microbiol.">
        <title>The Global Catalogue of Microorganisms (GCM) 10K type strain sequencing project: providing services to taxonomists for standard genome sequencing and annotation.</title>
        <authorList>
            <consortium name="The Broad Institute Genomics Platform"/>
            <consortium name="The Broad Institute Genome Sequencing Center for Infectious Disease"/>
            <person name="Wu L."/>
            <person name="Ma J."/>
        </authorList>
    </citation>
    <scope>NUCLEOTIDE SEQUENCE [LARGE SCALE GENOMIC DNA]</scope>
    <source>
        <strain evidence="2">CGMCC 1.10759</strain>
    </source>
</reference>
<dbReference type="InterPro" id="IPR011041">
    <property type="entry name" value="Quinoprot_gluc/sorb_DH_b-prop"/>
</dbReference>
<comment type="caution">
    <text evidence="1">The sequence shown here is derived from an EMBL/GenBank/DDBJ whole genome shotgun (WGS) entry which is preliminary data.</text>
</comment>
<sequence>MAARSAPNAVDKPAYIPVEHHYLELPKDLQPQFPIFIAEGREILFQDEPTNTVWIIGSDGSNLLCITCDFDDRPNTRGGGFAYALPDGKRLVLTHGLAMGIDSGPDADAWVLECAPSIRDCAAHRFLPIDMSADRGTFTVMQRRTWHLAPDGVHLGWMEVRPDGTLMIVARLQREADRYVAADPRVVNPIGPKSPSDDDADRWENLSQLYELKSFTPDGKGILAVGLPNNNVDVIRIDLETGHTTRLTAHTDWDEDSSLSPDQRLFVVNSWRARNRLDALAWIPQIRGFTGLMIGAAIAPYYVSTWTGFQCDLSPWLLPARGDDNGQSLGQPLNVYDGELTAGNNLSGQQVWSPDSTMVLLQERTRTKGVSSPNRIALARLGREPTRPVPVASSAVGAWAPSAKLYRGPNSEERTVVVRGKAGGKATITYKGALGAGPLTAVVFDRFTDDGATFVTGTLSGSARKGGSGEKRSWAIVADVVVSGRHTGKLQMDLSIDNTVQPLPKLTGTVNAVYDGKVAPPLPALAPCYDALPKASPLRLELKRTNNGVRAKVSTDIYGDIRPVMNATVSYGEDSVRTNELGEAMLSIAPGEQPEVAVTAGDTFIPTRARPAQ</sequence>
<dbReference type="Gene3D" id="2.120.10.30">
    <property type="entry name" value="TolB, C-terminal domain"/>
    <property type="match status" value="1"/>
</dbReference>
<gene>
    <name evidence="1" type="ORF">ACFPN2_23465</name>
</gene>
<evidence type="ECO:0000313" key="1">
    <source>
        <dbReference type="EMBL" id="MFC4312059.1"/>
    </source>
</evidence>
<accession>A0ABV8T035</accession>
<organism evidence="1 2">
    <name type="scientific">Steroidobacter flavus</name>
    <dbReference type="NCBI Taxonomy" id="1842136"/>
    <lineage>
        <taxon>Bacteria</taxon>
        <taxon>Pseudomonadati</taxon>
        <taxon>Pseudomonadota</taxon>
        <taxon>Gammaproteobacteria</taxon>
        <taxon>Steroidobacterales</taxon>
        <taxon>Steroidobacteraceae</taxon>
        <taxon>Steroidobacter</taxon>
    </lineage>
</organism>
<evidence type="ECO:0000313" key="2">
    <source>
        <dbReference type="Proteomes" id="UP001595904"/>
    </source>
</evidence>
<dbReference type="EMBL" id="JBHSDU010000014">
    <property type="protein sequence ID" value="MFC4312059.1"/>
    <property type="molecule type" value="Genomic_DNA"/>
</dbReference>
<dbReference type="InterPro" id="IPR011042">
    <property type="entry name" value="6-blade_b-propeller_TolB-like"/>
</dbReference>
<proteinExistence type="predicted"/>
<dbReference type="Proteomes" id="UP001595904">
    <property type="component" value="Unassembled WGS sequence"/>
</dbReference>
<dbReference type="SUPFAM" id="SSF82171">
    <property type="entry name" value="DPP6 N-terminal domain-like"/>
    <property type="match status" value="1"/>
</dbReference>
<name>A0ABV8T035_9GAMM</name>
<dbReference type="RefSeq" id="WP_380601127.1">
    <property type="nucleotide sequence ID" value="NZ_JBHSDU010000014.1"/>
</dbReference>